<reference evidence="4 5" key="1">
    <citation type="submission" date="2021-06" db="EMBL/GenBank/DDBJ databases">
        <title>Nitratireductor porphyridii sp. nov., isolated from a small marine red alga, Porphyridium purpureum in South Korea.</title>
        <authorList>
            <person name="Kim K.H."/>
            <person name="Kristyanto S."/>
            <person name="Jeon C.O."/>
        </authorList>
    </citation>
    <scope>NUCLEOTIDE SEQUENCE [LARGE SCALE GENOMIC DNA]</scope>
    <source>
        <strain evidence="4 5">R6</strain>
    </source>
</reference>
<name>A0ABS7R6C6_9HYPH</name>
<evidence type="ECO:0000313" key="4">
    <source>
        <dbReference type="EMBL" id="MBY8916489.1"/>
    </source>
</evidence>
<gene>
    <name evidence="4" type="ORF">KVG22_07815</name>
</gene>
<evidence type="ECO:0000313" key="5">
    <source>
        <dbReference type="Proteomes" id="UP000777661"/>
    </source>
</evidence>
<comment type="caution">
    <text evidence="4">The sequence shown here is derived from an EMBL/GenBank/DDBJ whole genome shotgun (WGS) entry which is preliminary data.</text>
</comment>
<keyword evidence="2" id="KW-0046">Antibiotic resistance</keyword>
<dbReference type="Proteomes" id="UP000777661">
    <property type="component" value="Unassembled WGS sequence"/>
</dbReference>
<evidence type="ECO:0000256" key="2">
    <source>
        <dbReference type="ARBA" id="ARBA00023251"/>
    </source>
</evidence>
<dbReference type="Pfam" id="PF13523">
    <property type="entry name" value="Acetyltransf_8"/>
    <property type="match status" value="1"/>
</dbReference>
<evidence type="ECO:0000259" key="3">
    <source>
        <dbReference type="PROSITE" id="PS51186"/>
    </source>
</evidence>
<dbReference type="CDD" id="cd04301">
    <property type="entry name" value="NAT_SF"/>
    <property type="match status" value="1"/>
</dbReference>
<protein>
    <submittedName>
        <fullName evidence="4">Acetyltransferase</fullName>
    </submittedName>
</protein>
<dbReference type="InterPro" id="IPR016181">
    <property type="entry name" value="Acyl_CoA_acyltransferase"/>
</dbReference>
<dbReference type="InterPro" id="IPR019432">
    <property type="entry name" value="Acyltransferase_MbtK/IucB-like"/>
</dbReference>
<dbReference type="PROSITE" id="PS51186">
    <property type="entry name" value="GNAT"/>
    <property type="match status" value="1"/>
</dbReference>
<feature type="domain" description="N-acetyltransferase" evidence="3">
    <location>
        <begin position="8"/>
        <end position="174"/>
    </location>
</feature>
<comment type="pathway">
    <text evidence="1">Siderophore biosynthesis.</text>
</comment>
<keyword evidence="5" id="KW-1185">Reference proteome</keyword>
<proteinExistence type="predicted"/>
<dbReference type="PANTHER" id="PTHR31438">
    <property type="entry name" value="LYSINE N-ACYLTRANSFERASE C17G9.06C-RELATED"/>
    <property type="match status" value="1"/>
</dbReference>
<dbReference type="SUPFAM" id="SSF55729">
    <property type="entry name" value="Acyl-CoA N-acyltransferases (Nat)"/>
    <property type="match status" value="1"/>
</dbReference>
<dbReference type="PANTHER" id="PTHR31438:SF1">
    <property type="entry name" value="LYSINE N-ACYLTRANSFERASE C17G9.06C-RELATED"/>
    <property type="match status" value="1"/>
</dbReference>
<dbReference type="EMBL" id="JAHSQO010000002">
    <property type="protein sequence ID" value="MBY8916489.1"/>
    <property type="molecule type" value="Genomic_DNA"/>
</dbReference>
<evidence type="ECO:0000256" key="1">
    <source>
        <dbReference type="ARBA" id="ARBA00004924"/>
    </source>
</evidence>
<sequence>MPSEPDQIDIIPVTAGHYPLLLDWLHQPHVREWWGDPDTELAHIRDMVEGRDTTRPFVIRLDGKPIGYIQYWFVADNRSPDILEKDPWVGELPEDAVGVDLTIGEEALLSRGIGSRAVRLMVQRLLDEGHASIIIDPDRENRRAVRAYEKAGFRPIPHLEGRTGSVLIMQYDKNNETNT</sequence>
<dbReference type="Gene3D" id="3.40.630.30">
    <property type="match status" value="1"/>
</dbReference>
<dbReference type="SMART" id="SM01006">
    <property type="entry name" value="AlcB"/>
    <property type="match status" value="1"/>
</dbReference>
<accession>A0ABS7R6C6</accession>
<dbReference type="RefSeq" id="WP_223005659.1">
    <property type="nucleotide sequence ID" value="NZ_JAHSQO010000002.1"/>
</dbReference>
<organism evidence="4 5">
    <name type="scientific">Nitratireductor rhodophyticola</name>
    <dbReference type="NCBI Taxonomy" id="2854036"/>
    <lineage>
        <taxon>Bacteria</taxon>
        <taxon>Pseudomonadati</taxon>
        <taxon>Pseudomonadota</taxon>
        <taxon>Alphaproteobacteria</taxon>
        <taxon>Hyphomicrobiales</taxon>
        <taxon>Phyllobacteriaceae</taxon>
        <taxon>Nitratireductor</taxon>
    </lineage>
</organism>
<dbReference type="InterPro" id="IPR000182">
    <property type="entry name" value="GNAT_dom"/>
</dbReference>